<sequence>MFRGFGHHNHRFGPRGGSVRRGPFEFSWSLEGDERGFGGRGGRGGGRRRVFDGDELKLVLLALLAEAPRHGYDLIRQIEERTGGGYAPSPGVVYPTLTLLDEMDLIEEVKEEGARRRFGITASGRAWLEERREQADALLARLEAIGAERTRSDHAPIRRAMINLKLALRESAMEADGDTERAHAIAEILDEAARKIERL</sequence>
<dbReference type="RefSeq" id="WP_303542726.1">
    <property type="nucleotide sequence ID" value="NZ_JAUOTP010000004.1"/>
</dbReference>
<dbReference type="InterPro" id="IPR036388">
    <property type="entry name" value="WH-like_DNA-bd_sf"/>
</dbReference>
<evidence type="ECO:0000313" key="2">
    <source>
        <dbReference type="EMBL" id="MDO6415039.1"/>
    </source>
</evidence>
<evidence type="ECO:0000259" key="1">
    <source>
        <dbReference type="Pfam" id="PF03551"/>
    </source>
</evidence>
<proteinExistence type="predicted"/>
<accession>A0ABT8Y9M8</accession>
<dbReference type="PANTHER" id="PTHR43252">
    <property type="entry name" value="TRANSCRIPTIONAL REGULATOR YQJI"/>
    <property type="match status" value="1"/>
</dbReference>
<comment type="caution">
    <text evidence="2">The sequence shown here is derived from an EMBL/GenBank/DDBJ whole genome shotgun (WGS) entry which is preliminary data.</text>
</comment>
<evidence type="ECO:0000313" key="3">
    <source>
        <dbReference type="Proteomes" id="UP001169764"/>
    </source>
</evidence>
<reference evidence="2" key="1">
    <citation type="submission" date="2023-07" db="EMBL/GenBank/DDBJ databases">
        <authorList>
            <person name="Kim M."/>
        </authorList>
    </citation>
    <scope>NUCLEOTIDE SEQUENCE</scope>
    <source>
        <strain evidence="2">BIUV-7</strain>
    </source>
</reference>
<dbReference type="EMBL" id="JAUOTP010000004">
    <property type="protein sequence ID" value="MDO6415039.1"/>
    <property type="molecule type" value="Genomic_DNA"/>
</dbReference>
<keyword evidence="3" id="KW-1185">Reference proteome</keyword>
<protein>
    <submittedName>
        <fullName evidence="2">PadR family transcriptional regulator</fullName>
    </submittedName>
</protein>
<dbReference type="Proteomes" id="UP001169764">
    <property type="component" value="Unassembled WGS sequence"/>
</dbReference>
<dbReference type="InterPro" id="IPR036390">
    <property type="entry name" value="WH_DNA-bd_sf"/>
</dbReference>
<organism evidence="2 3">
    <name type="scientific">Sphingomonas natans</name>
    <dbReference type="NCBI Taxonomy" id="3063330"/>
    <lineage>
        <taxon>Bacteria</taxon>
        <taxon>Pseudomonadati</taxon>
        <taxon>Pseudomonadota</taxon>
        <taxon>Alphaproteobacteria</taxon>
        <taxon>Sphingomonadales</taxon>
        <taxon>Sphingomonadaceae</taxon>
        <taxon>Sphingomonas</taxon>
    </lineage>
</organism>
<dbReference type="Pfam" id="PF03551">
    <property type="entry name" value="PadR"/>
    <property type="match status" value="1"/>
</dbReference>
<name>A0ABT8Y9M8_9SPHN</name>
<dbReference type="InterPro" id="IPR005149">
    <property type="entry name" value="Tscrpt_reg_PadR_N"/>
</dbReference>
<dbReference type="Gene3D" id="1.10.10.10">
    <property type="entry name" value="Winged helix-like DNA-binding domain superfamily/Winged helix DNA-binding domain"/>
    <property type="match status" value="1"/>
</dbReference>
<dbReference type="SUPFAM" id="SSF46785">
    <property type="entry name" value="Winged helix' DNA-binding domain"/>
    <property type="match status" value="1"/>
</dbReference>
<gene>
    <name evidence="2" type="ORF">Q4F19_11665</name>
</gene>
<dbReference type="PANTHER" id="PTHR43252:SF7">
    <property type="entry name" value="TRANSCRIPTIONAL REGULATOR YQJI"/>
    <property type="match status" value="1"/>
</dbReference>
<feature type="domain" description="Transcription regulator PadR N-terminal" evidence="1">
    <location>
        <begin position="60"/>
        <end position="130"/>
    </location>
</feature>